<feature type="transmembrane region" description="Helical" evidence="1">
    <location>
        <begin position="80"/>
        <end position="102"/>
    </location>
</feature>
<keyword evidence="3" id="KW-0645">Protease</keyword>
<dbReference type="Pfam" id="PF02517">
    <property type="entry name" value="Rce1-like"/>
    <property type="match status" value="1"/>
</dbReference>
<gene>
    <name evidence="4" type="ORF">BCR32DRAFT_298171</name>
    <name evidence="5" type="ORF">BCR32DRAFT_298173</name>
    <name evidence="3" type="ORF">BCR32DRAFT_298599</name>
</gene>
<feature type="transmembrane region" description="Helical" evidence="1">
    <location>
        <begin position="39"/>
        <end position="59"/>
    </location>
</feature>
<reference evidence="3 6" key="2">
    <citation type="submission" date="2016-08" db="EMBL/GenBank/DDBJ databases">
        <title>Pervasive Adenine N6-methylation of Active Genes in Fungi.</title>
        <authorList>
            <consortium name="DOE Joint Genome Institute"/>
            <person name="Mondo S.J."/>
            <person name="Dannebaum R.O."/>
            <person name="Kuo R.C."/>
            <person name="Labutti K."/>
            <person name="Haridas S."/>
            <person name="Kuo A."/>
            <person name="Salamov A."/>
            <person name="Ahrendt S.R."/>
            <person name="Lipzen A."/>
            <person name="Sullivan W."/>
            <person name="Andreopoulos W.B."/>
            <person name="Clum A."/>
            <person name="Lindquist E."/>
            <person name="Daum C."/>
            <person name="Ramamoorthy G.K."/>
            <person name="Gryganskyi A."/>
            <person name="Culley D."/>
            <person name="Magnuson J.K."/>
            <person name="James T.Y."/>
            <person name="O'Malley M.A."/>
            <person name="Stajich J.E."/>
            <person name="Spatafora J.W."/>
            <person name="Visel A."/>
            <person name="Grigoriev I.V."/>
        </authorList>
    </citation>
    <scope>NUCLEOTIDE SEQUENCE [LARGE SCALE GENOMIC DNA]</scope>
    <source>
        <strain evidence="3 6">S4</strain>
    </source>
</reference>
<accession>A0A1Y1VA48</accession>
<feature type="transmembrane region" description="Helical" evidence="1">
    <location>
        <begin position="236"/>
        <end position="255"/>
    </location>
</feature>
<dbReference type="Proteomes" id="UP000193944">
    <property type="component" value="Unassembled WGS sequence"/>
</dbReference>
<evidence type="ECO:0000313" key="4">
    <source>
        <dbReference type="EMBL" id="ORX64191.1"/>
    </source>
</evidence>
<evidence type="ECO:0000256" key="1">
    <source>
        <dbReference type="SAM" id="Phobius"/>
    </source>
</evidence>
<feature type="transmembrane region" description="Helical" evidence="1">
    <location>
        <begin position="114"/>
        <end position="133"/>
    </location>
</feature>
<name>A0A1Y1VA48_9FUNG</name>
<feature type="transmembrane region" description="Helical" evidence="1">
    <location>
        <begin position="213"/>
        <end position="230"/>
    </location>
</feature>
<keyword evidence="1" id="KW-0472">Membrane</keyword>
<feature type="transmembrane region" description="Helical" evidence="1">
    <location>
        <begin position="185"/>
        <end position="206"/>
    </location>
</feature>
<dbReference type="GO" id="GO:0080120">
    <property type="term" value="P:CAAX-box protein maturation"/>
    <property type="evidence" value="ECO:0007669"/>
    <property type="project" value="UniProtKB-ARBA"/>
</dbReference>
<dbReference type="OrthoDB" id="9981470at2759"/>
<sequence>MGKMNIMWGYVILSYGLFWGLVLALCGTASMVFHASPLTMRILSDITAWSPTFAVIILYRKLKPNTKFIDFLKNCFYDQLKISLFFISGLIMLGGTFSTVGIVSLLEGKPFKNYFSLGGYSFMVSFFLSLFSGPTGEELGWRGYLRPEMNRKYGFLKGSIIQGIVWAFWHTLLWFIDSEFLDWRIIIYILSNVIVITSIALIMNIFLEIEENLLYSIWIHFCFNLPYSFLKVGISYYAVMCIIFPILACALYFYYQRIIIKKDEEKNNSNNENVIV</sequence>
<keyword evidence="3" id="KW-0378">Hydrolase</keyword>
<dbReference type="EMBL" id="MCFG01000548">
    <property type="protein sequence ID" value="ORX64191.1"/>
    <property type="molecule type" value="Genomic_DNA"/>
</dbReference>
<dbReference type="GO" id="GO:0004175">
    <property type="term" value="F:endopeptidase activity"/>
    <property type="evidence" value="ECO:0007669"/>
    <property type="project" value="UniProtKB-ARBA"/>
</dbReference>
<evidence type="ECO:0000313" key="3">
    <source>
        <dbReference type="EMBL" id="ORX50999.1"/>
    </source>
</evidence>
<dbReference type="EMBL" id="MCFG01000734">
    <property type="protein sequence ID" value="ORX50999.1"/>
    <property type="molecule type" value="Genomic_DNA"/>
</dbReference>
<feature type="domain" description="CAAX prenyl protease 2/Lysostaphin resistance protein A-like" evidence="2">
    <location>
        <begin position="122"/>
        <end position="225"/>
    </location>
</feature>
<keyword evidence="1" id="KW-0812">Transmembrane</keyword>
<evidence type="ECO:0000259" key="2">
    <source>
        <dbReference type="Pfam" id="PF02517"/>
    </source>
</evidence>
<proteinExistence type="predicted"/>
<reference evidence="3 6" key="1">
    <citation type="submission" date="2016-08" db="EMBL/GenBank/DDBJ databases">
        <title>A Parts List for Fungal Cellulosomes Revealed by Comparative Genomics.</title>
        <authorList>
            <consortium name="DOE Joint Genome Institute"/>
            <person name="Haitjema C.H."/>
            <person name="Gilmore S.P."/>
            <person name="Henske J.K."/>
            <person name="Solomon K.V."/>
            <person name="De Groot R."/>
            <person name="Kuo A."/>
            <person name="Mondo S.J."/>
            <person name="Salamov A.A."/>
            <person name="Labutti K."/>
            <person name="Zhao Z."/>
            <person name="Chiniquy J."/>
            <person name="Barry K."/>
            <person name="Brewer H.M."/>
            <person name="Purvine S.O."/>
            <person name="Wright A.T."/>
            <person name="Boxma B."/>
            <person name="Van Alen T."/>
            <person name="Hackstein J.H."/>
            <person name="Baker S.E."/>
            <person name="Grigoriev I.V."/>
            <person name="O'Malley M.A."/>
        </authorList>
    </citation>
    <scope>NUCLEOTIDE SEQUENCE [LARGE SCALE GENOMIC DNA]</scope>
    <source>
        <strain evidence="3 6">S4</strain>
    </source>
</reference>
<keyword evidence="1" id="KW-1133">Transmembrane helix</keyword>
<comment type="caution">
    <text evidence="3">The sequence shown here is derived from an EMBL/GenBank/DDBJ whole genome shotgun (WGS) entry which is preliminary data.</text>
</comment>
<dbReference type="AlphaFoldDB" id="A0A1Y1VA48"/>
<organism evidence="3 6">
    <name type="scientific">Anaeromyces robustus</name>
    <dbReference type="NCBI Taxonomy" id="1754192"/>
    <lineage>
        <taxon>Eukaryota</taxon>
        <taxon>Fungi</taxon>
        <taxon>Fungi incertae sedis</taxon>
        <taxon>Chytridiomycota</taxon>
        <taxon>Chytridiomycota incertae sedis</taxon>
        <taxon>Neocallimastigomycetes</taxon>
        <taxon>Neocallimastigales</taxon>
        <taxon>Neocallimastigaceae</taxon>
        <taxon>Anaeromyces</taxon>
    </lineage>
</organism>
<dbReference type="EMBL" id="MCFG01000548">
    <property type="protein sequence ID" value="ORX64193.1"/>
    <property type="molecule type" value="Genomic_DNA"/>
</dbReference>
<dbReference type="GO" id="GO:0006508">
    <property type="term" value="P:proteolysis"/>
    <property type="evidence" value="ECO:0007669"/>
    <property type="project" value="UniProtKB-KW"/>
</dbReference>
<protein>
    <submittedName>
        <fullName evidence="3">CAAX amino terminal protease family protein</fullName>
    </submittedName>
</protein>
<feature type="transmembrane region" description="Helical" evidence="1">
    <location>
        <begin position="12"/>
        <end position="33"/>
    </location>
</feature>
<feature type="transmembrane region" description="Helical" evidence="1">
    <location>
        <begin position="154"/>
        <end position="173"/>
    </location>
</feature>
<dbReference type="PANTHER" id="PTHR35797">
    <property type="entry name" value="PROTEASE-RELATED"/>
    <property type="match status" value="1"/>
</dbReference>
<dbReference type="InterPro" id="IPR042150">
    <property type="entry name" value="MmRce1-like"/>
</dbReference>
<keyword evidence="6" id="KW-1185">Reference proteome</keyword>
<evidence type="ECO:0000313" key="6">
    <source>
        <dbReference type="Proteomes" id="UP000193944"/>
    </source>
</evidence>
<evidence type="ECO:0000313" key="5">
    <source>
        <dbReference type="EMBL" id="ORX64193.1"/>
    </source>
</evidence>
<dbReference type="PANTHER" id="PTHR35797:SF1">
    <property type="entry name" value="PROTEASE"/>
    <property type="match status" value="1"/>
</dbReference>
<dbReference type="InterPro" id="IPR003675">
    <property type="entry name" value="Rce1/LyrA-like_dom"/>
</dbReference>